<organism evidence="2 3">
    <name type="scientific">Desulfotruncus arcticus DSM 17038</name>
    <dbReference type="NCBI Taxonomy" id="1121424"/>
    <lineage>
        <taxon>Bacteria</taxon>
        <taxon>Bacillati</taxon>
        <taxon>Bacillota</taxon>
        <taxon>Clostridia</taxon>
        <taxon>Eubacteriales</taxon>
        <taxon>Desulfallaceae</taxon>
        <taxon>Desulfotruncus</taxon>
    </lineage>
</organism>
<dbReference type="RefSeq" id="WP_274377572.1">
    <property type="nucleotide sequence ID" value="NZ_FOOX01000020.1"/>
</dbReference>
<keyword evidence="3" id="KW-1185">Reference proteome</keyword>
<proteinExistence type="predicted"/>
<keyword evidence="1" id="KW-0812">Transmembrane</keyword>
<evidence type="ECO:0000256" key="1">
    <source>
        <dbReference type="SAM" id="Phobius"/>
    </source>
</evidence>
<feature type="transmembrane region" description="Helical" evidence="1">
    <location>
        <begin position="6"/>
        <end position="28"/>
    </location>
</feature>
<reference evidence="3" key="1">
    <citation type="submission" date="2016-10" db="EMBL/GenBank/DDBJ databases">
        <authorList>
            <person name="Varghese N."/>
            <person name="Submissions S."/>
        </authorList>
    </citation>
    <scope>NUCLEOTIDE SEQUENCE [LARGE SCALE GENOMIC DNA]</scope>
    <source>
        <strain evidence="3">DSM 17038</strain>
    </source>
</reference>
<sequence length="44" mass="4979">MRDWLIIVADYLKLISQIITALAAIATVMKKRKAKGKSPNRHSK</sequence>
<dbReference type="Proteomes" id="UP000199337">
    <property type="component" value="Unassembled WGS sequence"/>
</dbReference>
<keyword evidence="1" id="KW-1133">Transmembrane helix</keyword>
<name>A0A1I2Y5C5_9FIRM</name>
<evidence type="ECO:0000313" key="3">
    <source>
        <dbReference type="Proteomes" id="UP000199337"/>
    </source>
</evidence>
<dbReference type="STRING" id="341036.SAMN05660649_04243"/>
<keyword evidence="1" id="KW-0472">Membrane</keyword>
<accession>A0A1I2Y5C5</accession>
<protein>
    <submittedName>
        <fullName evidence="2">Uncharacterized protein</fullName>
    </submittedName>
</protein>
<gene>
    <name evidence="2" type="ORF">SAMN05660649_04243</name>
</gene>
<evidence type="ECO:0000313" key="2">
    <source>
        <dbReference type="EMBL" id="SFH20802.1"/>
    </source>
</evidence>
<dbReference type="EMBL" id="FOOX01000020">
    <property type="protein sequence ID" value="SFH20802.1"/>
    <property type="molecule type" value="Genomic_DNA"/>
</dbReference>
<dbReference type="AlphaFoldDB" id="A0A1I2Y5C5"/>